<dbReference type="AlphaFoldDB" id="A0A4Y7SNU8"/>
<gene>
    <name evidence="1" type="ORF">FA13DRAFT_1740140</name>
</gene>
<protein>
    <submittedName>
        <fullName evidence="1">Uncharacterized protein</fullName>
    </submittedName>
</protein>
<name>A0A4Y7SNU8_COPMI</name>
<evidence type="ECO:0000313" key="1">
    <source>
        <dbReference type="EMBL" id="TEB23371.1"/>
    </source>
</evidence>
<evidence type="ECO:0000313" key="2">
    <source>
        <dbReference type="Proteomes" id="UP000298030"/>
    </source>
</evidence>
<organism evidence="1 2">
    <name type="scientific">Coprinellus micaceus</name>
    <name type="common">Glistening ink-cap mushroom</name>
    <name type="synonym">Coprinus micaceus</name>
    <dbReference type="NCBI Taxonomy" id="71717"/>
    <lineage>
        <taxon>Eukaryota</taxon>
        <taxon>Fungi</taxon>
        <taxon>Dikarya</taxon>
        <taxon>Basidiomycota</taxon>
        <taxon>Agaricomycotina</taxon>
        <taxon>Agaricomycetes</taxon>
        <taxon>Agaricomycetidae</taxon>
        <taxon>Agaricales</taxon>
        <taxon>Agaricineae</taxon>
        <taxon>Psathyrellaceae</taxon>
        <taxon>Coprinellus</taxon>
    </lineage>
</organism>
<sequence length="114" mass="13189">MDILIESGDLHPSRPLACLVSDSTSSSRLMSVGRRPETVNTPYHCQASVSWKEYNILLRFLISIFYIRDSVSLRLSDTSCYYSTWAPMSSVSPQFSWEPISFWRLQPLRFFCPQ</sequence>
<proteinExistence type="predicted"/>
<comment type="caution">
    <text evidence="1">The sequence shown here is derived from an EMBL/GenBank/DDBJ whole genome shotgun (WGS) entry which is preliminary data.</text>
</comment>
<dbReference type="EMBL" id="QPFP01000079">
    <property type="protein sequence ID" value="TEB23371.1"/>
    <property type="molecule type" value="Genomic_DNA"/>
</dbReference>
<keyword evidence="2" id="KW-1185">Reference proteome</keyword>
<accession>A0A4Y7SNU8</accession>
<dbReference type="Proteomes" id="UP000298030">
    <property type="component" value="Unassembled WGS sequence"/>
</dbReference>
<reference evidence="1 2" key="1">
    <citation type="journal article" date="2019" name="Nat. Ecol. Evol.">
        <title>Megaphylogeny resolves global patterns of mushroom evolution.</title>
        <authorList>
            <person name="Varga T."/>
            <person name="Krizsan K."/>
            <person name="Foldi C."/>
            <person name="Dima B."/>
            <person name="Sanchez-Garcia M."/>
            <person name="Sanchez-Ramirez S."/>
            <person name="Szollosi G.J."/>
            <person name="Szarkandi J.G."/>
            <person name="Papp V."/>
            <person name="Albert L."/>
            <person name="Andreopoulos W."/>
            <person name="Angelini C."/>
            <person name="Antonin V."/>
            <person name="Barry K.W."/>
            <person name="Bougher N.L."/>
            <person name="Buchanan P."/>
            <person name="Buyck B."/>
            <person name="Bense V."/>
            <person name="Catcheside P."/>
            <person name="Chovatia M."/>
            <person name="Cooper J."/>
            <person name="Damon W."/>
            <person name="Desjardin D."/>
            <person name="Finy P."/>
            <person name="Geml J."/>
            <person name="Haridas S."/>
            <person name="Hughes K."/>
            <person name="Justo A."/>
            <person name="Karasinski D."/>
            <person name="Kautmanova I."/>
            <person name="Kiss B."/>
            <person name="Kocsube S."/>
            <person name="Kotiranta H."/>
            <person name="LaButti K.M."/>
            <person name="Lechner B.E."/>
            <person name="Liimatainen K."/>
            <person name="Lipzen A."/>
            <person name="Lukacs Z."/>
            <person name="Mihaltcheva S."/>
            <person name="Morgado L.N."/>
            <person name="Niskanen T."/>
            <person name="Noordeloos M.E."/>
            <person name="Ohm R.A."/>
            <person name="Ortiz-Santana B."/>
            <person name="Ovrebo C."/>
            <person name="Racz N."/>
            <person name="Riley R."/>
            <person name="Savchenko A."/>
            <person name="Shiryaev A."/>
            <person name="Soop K."/>
            <person name="Spirin V."/>
            <person name="Szebenyi C."/>
            <person name="Tomsovsky M."/>
            <person name="Tulloss R.E."/>
            <person name="Uehling J."/>
            <person name="Grigoriev I.V."/>
            <person name="Vagvolgyi C."/>
            <person name="Papp T."/>
            <person name="Martin F.M."/>
            <person name="Miettinen O."/>
            <person name="Hibbett D.S."/>
            <person name="Nagy L.G."/>
        </authorList>
    </citation>
    <scope>NUCLEOTIDE SEQUENCE [LARGE SCALE GENOMIC DNA]</scope>
    <source>
        <strain evidence="1 2">FP101781</strain>
    </source>
</reference>